<keyword evidence="3" id="KW-1185">Reference proteome</keyword>
<evidence type="ECO:0000313" key="3">
    <source>
        <dbReference type="Proteomes" id="UP000053989"/>
    </source>
</evidence>
<proteinExistence type="predicted"/>
<dbReference type="Proteomes" id="UP000053989">
    <property type="component" value="Unassembled WGS sequence"/>
</dbReference>
<feature type="chain" id="PRO_5002172209" description="Zinc finger PHD-type domain-containing protein" evidence="1">
    <location>
        <begin position="22"/>
        <end position="292"/>
    </location>
</feature>
<feature type="signal peptide" evidence="1">
    <location>
        <begin position="1"/>
        <end position="21"/>
    </location>
</feature>
<name>A0A0C3A4X8_9AGAM</name>
<dbReference type="InParanoid" id="A0A0C3A4X8"/>
<reference evidence="2 3" key="1">
    <citation type="submission" date="2014-04" db="EMBL/GenBank/DDBJ databases">
        <authorList>
            <consortium name="DOE Joint Genome Institute"/>
            <person name="Kuo A."/>
            <person name="Kohler A."/>
            <person name="Nagy L.G."/>
            <person name="Floudas D."/>
            <person name="Copeland A."/>
            <person name="Barry K.W."/>
            <person name="Cichocki N."/>
            <person name="Veneault-Fourrey C."/>
            <person name="LaButti K."/>
            <person name="Lindquist E.A."/>
            <person name="Lipzen A."/>
            <person name="Lundell T."/>
            <person name="Morin E."/>
            <person name="Murat C."/>
            <person name="Sun H."/>
            <person name="Tunlid A."/>
            <person name="Henrissat B."/>
            <person name="Grigoriev I.V."/>
            <person name="Hibbett D.S."/>
            <person name="Martin F."/>
            <person name="Nordberg H.P."/>
            <person name="Cantor M.N."/>
            <person name="Hua S.X."/>
        </authorList>
    </citation>
    <scope>NUCLEOTIDE SEQUENCE [LARGE SCALE GENOMIC DNA]</scope>
    <source>
        <strain evidence="2 3">Foug A</strain>
    </source>
</reference>
<keyword evidence="1" id="KW-0732">Signal</keyword>
<dbReference type="Gene3D" id="3.30.40.10">
    <property type="entry name" value="Zinc/RING finger domain, C3HC4 (zinc finger)"/>
    <property type="match status" value="1"/>
</dbReference>
<sequence length="292" mass="32508">MLHWQCLVASTAVWHLLPCLGLGLSLMEITKQTAWKTTGERGRRISLHHLQMKEQRAAVVKNAPRHSKHVKKQALEQNLFCVMCRDGGSLWECDEEDCSRVVCRKCVVVPEEYITTVLDPDVKFKCTSCHWRETLKSGPVSYFGFYKGEKPVLPTPPAVHGNFEHASSGQVASLSTAVLHLYLESLEVGHAPVAAIQSFIQPYFPEGGYKFAELSFDLANPDSLATYLTAASELSPSLALFSRVLLILTTHTDEDRGDFFAGKDEGKLVASKVSEFLEVLLGPFRQIVKVQM</sequence>
<dbReference type="EMBL" id="KN822070">
    <property type="protein sequence ID" value="KIM59757.1"/>
    <property type="molecule type" value="Genomic_DNA"/>
</dbReference>
<dbReference type="AlphaFoldDB" id="A0A0C3A4X8"/>
<gene>
    <name evidence="2" type="ORF">SCLCIDRAFT_9892</name>
</gene>
<dbReference type="InterPro" id="IPR013083">
    <property type="entry name" value="Znf_RING/FYVE/PHD"/>
</dbReference>
<dbReference type="HOGENOM" id="CLU_084838_0_0_1"/>
<dbReference type="InterPro" id="IPR011011">
    <property type="entry name" value="Znf_FYVE_PHD"/>
</dbReference>
<evidence type="ECO:0000313" key="2">
    <source>
        <dbReference type="EMBL" id="KIM59757.1"/>
    </source>
</evidence>
<protein>
    <recommendedName>
        <fullName evidence="4">Zinc finger PHD-type domain-containing protein</fullName>
    </recommendedName>
</protein>
<evidence type="ECO:0008006" key="4">
    <source>
        <dbReference type="Google" id="ProtNLM"/>
    </source>
</evidence>
<dbReference type="OrthoDB" id="2687899at2759"/>
<reference evidence="3" key="2">
    <citation type="submission" date="2015-01" db="EMBL/GenBank/DDBJ databases">
        <title>Evolutionary Origins and Diversification of the Mycorrhizal Mutualists.</title>
        <authorList>
            <consortium name="DOE Joint Genome Institute"/>
            <consortium name="Mycorrhizal Genomics Consortium"/>
            <person name="Kohler A."/>
            <person name="Kuo A."/>
            <person name="Nagy L.G."/>
            <person name="Floudas D."/>
            <person name="Copeland A."/>
            <person name="Barry K.W."/>
            <person name="Cichocki N."/>
            <person name="Veneault-Fourrey C."/>
            <person name="LaButti K."/>
            <person name="Lindquist E.A."/>
            <person name="Lipzen A."/>
            <person name="Lundell T."/>
            <person name="Morin E."/>
            <person name="Murat C."/>
            <person name="Riley R."/>
            <person name="Ohm R."/>
            <person name="Sun H."/>
            <person name="Tunlid A."/>
            <person name="Henrissat B."/>
            <person name="Grigoriev I.V."/>
            <person name="Hibbett D.S."/>
            <person name="Martin F."/>
        </authorList>
    </citation>
    <scope>NUCLEOTIDE SEQUENCE [LARGE SCALE GENOMIC DNA]</scope>
    <source>
        <strain evidence="3">Foug A</strain>
    </source>
</reference>
<organism evidence="2 3">
    <name type="scientific">Scleroderma citrinum Foug A</name>
    <dbReference type="NCBI Taxonomy" id="1036808"/>
    <lineage>
        <taxon>Eukaryota</taxon>
        <taxon>Fungi</taxon>
        <taxon>Dikarya</taxon>
        <taxon>Basidiomycota</taxon>
        <taxon>Agaricomycotina</taxon>
        <taxon>Agaricomycetes</taxon>
        <taxon>Agaricomycetidae</taxon>
        <taxon>Boletales</taxon>
        <taxon>Sclerodermatineae</taxon>
        <taxon>Sclerodermataceae</taxon>
        <taxon>Scleroderma</taxon>
    </lineage>
</organism>
<evidence type="ECO:0000256" key="1">
    <source>
        <dbReference type="SAM" id="SignalP"/>
    </source>
</evidence>
<accession>A0A0C3A4X8</accession>
<dbReference type="STRING" id="1036808.A0A0C3A4X8"/>
<dbReference type="SUPFAM" id="SSF57903">
    <property type="entry name" value="FYVE/PHD zinc finger"/>
    <property type="match status" value="1"/>
</dbReference>